<evidence type="ECO:0000256" key="2">
    <source>
        <dbReference type="SAM" id="Phobius"/>
    </source>
</evidence>
<reference evidence="4" key="1">
    <citation type="journal article" date="2017" name="Cell">
        <title>Insights into land plant evolution garnered from the Marchantia polymorpha genome.</title>
        <authorList>
            <person name="Bowman J.L."/>
            <person name="Kohchi T."/>
            <person name="Yamato K.T."/>
            <person name="Jenkins J."/>
            <person name="Shu S."/>
            <person name="Ishizaki K."/>
            <person name="Yamaoka S."/>
            <person name="Nishihama R."/>
            <person name="Nakamura Y."/>
            <person name="Berger F."/>
            <person name="Adam C."/>
            <person name="Aki S.S."/>
            <person name="Althoff F."/>
            <person name="Araki T."/>
            <person name="Arteaga-Vazquez M.A."/>
            <person name="Balasubrmanian S."/>
            <person name="Barry K."/>
            <person name="Bauer D."/>
            <person name="Boehm C.R."/>
            <person name="Briginshaw L."/>
            <person name="Caballero-Perez J."/>
            <person name="Catarino B."/>
            <person name="Chen F."/>
            <person name="Chiyoda S."/>
            <person name="Chovatia M."/>
            <person name="Davies K.M."/>
            <person name="Delmans M."/>
            <person name="Demura T."/>
            <person name="Dierschke T."/>
            <person name="Dolan L."/>
            <person name="Dorantes-Acosta A.E."/>
            <person name="Eklund D.M."/>
            <person name="Florent S.N."/>
            <person name="Flores-Sandoval E."/>
            <person name="Fujiyama A."/>
            <person name="Fukuzawa H."/>
            <person name="Galik B."/>
            <person name="Grimanelli D."/>
            <person name="Grimwood J."/>
            <person name="Grossniklaus U."/>
            <person name="Hamada T."/>
            <person name="Haseloff J."/>
            <person name="Hetherington A.J."/>
            <person name="Higo A."/>
            <person name="Hirakawa Y."/>
            <person name="Hundley H.N."/>
            <person name="Ikeda Y."/>
            <person name="Inoue K."/>
            <person name="Inoue S.I."/>
            <person name="Ishida S."/>
            <person name="Jia Q."/>
            <person name="Kakita M."/>
            <person name="Kanazawa T."/>
            <person name="Kawai Y."/>
            <person name="Kawashima T."/>
            <person name="Kennedy M."/>
            <person name="Kinose K."/>
            <person name="Kinoshita T."/>
            <person name="Kohara Y."/>
            <person name="Koide E."/>
            <person name="Komatsu K."/>
            <person name="Kopischke S."/>
            <person name="Kubo M."/>
            <person name="Kyozuka J."/>
            <person name="Lagercrantz U."/>
            <person name="Lin S.S."/>
            <person name="Lindquist E."/>
            <person name="Lipzen A.M."/>
            <person name="Lu C.W."/>
            <person name="De Luna E."/>
            <person name="Martienssen R.A."/>
            <person name="Minamino N."/>
            <person name="Mizutani M."/>
            <person name="Mizutani M."/>
            <person name="Mochizuki N."/>
            <person name="Monte I."/>
            <person name="Mosher R."/>
            <person name="Nagasaki H."/>
            <person name="Nakagami H."/>
            <person name="Naramoto S."/>
            <person name="Nishitani K."/>
            <person name="Ohtani M."/>
            <person name="Okamoto T."/>
            <person name="Okumura M."/>
            <person name="Phillips J."/>
            <person name="Pollak B."/>
            <person name="Reinders A."/>
            <person name="Rovekamp M."/>
            <person name="Sano R."/>
            <person name="Sawa S."/>
            <person name="Schmid M.W."/>
            <person name="Shirakawa M."/>
            <person name="Solano R."/>
            <person name="Spunde A."/>
            <person name="Suetsugu N."/>
            <person name="Sugano S."/>
            <person name="Sugiyama A."/>
            <person name="Sun R."/>
            <person name="Suzuki Y."/>
            <person name="Takenaka M."/>
            <person name="Takezawa D."/>
            <person name="Tomogane H."/>
            <person name="Tsuzuki M."/>
            <person name="Ueda T."/>
            <person name="Umeda M."/>
            <person name="Ward J.M."/>
            <person name="Watanabe Y."/>
            <person name="Yazaki K."/>
            <person name="Yokoyama R."/>
            <person name="Yoshitake Y."/>
            <person name="Yotsui I."/>
            <person name="Zachgo S."/>
            <person name="Schmutz J."/>
        </authorList>
    </citation>
    <scope>NUCLEOTIDE SEQUENCE [LARGE SCALE GENOMIC DNA]</scope>
    <source>
        <strain evidence="4">Tak-1</strain>
    </source>
</reference>
<proteinExistence type="predicted"/>
<feature type="transmembrane region" description="Helical" evidence="2">
    <location>
        <begin position="103"/>
        <end position="123"/>
    </location>
</feature>
<gene>
    <name evidence="3" type="ORF">MARPO_0001s0068</name>
</gene>
<keyword evidence="2" id="KW-1133">Transmembrane helix</keyword>
<dbReference type="Gramene" id="Mp1g17280.1">
    <property type="protein sequence ID" value="Mp1g17280.1.cds"/>
    <property type="gene ID" value="Mp1g17280"/>
</dbReference>
<evidence type="ECO:0000256" key="1">
    <source>
        <dbReference type="SAM" id="MobiDB-lite"/>
    </source>
</evidence>
<dbReference type="EMBL" id="KZ772673">
    <property type="protein sequence ID" value="PTQ50007.1"/>
    <property type="molecule type" value="Genomic_DNA"/>
</dbReference>
<keyword evidence="2" id="KW-0472">Membrane</keyword>
<dbReference type="Proteomes" id="UP000244005">
    <property type="component" value="Unassembled WGS sequence"/>
</dbReference>
<sequence length="217" mass="24199">MSSTTSPTTVNELIRFFKSSPSSFLQDDRRLTARLPRNVSNLIQFFQLQQCSFTARFVLPSPSIRDDRKQVCAASLLANSPCHLPSVTSSTDEMFFFQKIRHLWSLTLGLVVAIVLSFQLFRIEAVSSLLLVCALLLWLMFLAQVAAVGGLLMQFCLRCLDTVETARSLLERRSAKYMNVNKGGGGGNVEESRKEKELPKPGSNSHRVLGKKRGKSV</sequence>
<organism evidence="3 4">
    <name type="scientific">Marchantia polymorpha</name>
    <name type="common">Common liverwort</name>
    <name type="synonym">Marchantia aquatica</name>
    <dbReference type="NCBI Taxonomy" id="3197"/>
    <lineage>
        <taxon>Eukaryota</taxon>
        <taxon>Viridiplantae</taxon>
        <taxon>Streptophyta</taxon>
        <taxon>Embryophyta</taxon>
        <taxon>Marchantiophyta</taxon>
        <taxon>Marchantiopsida</taxon>
        <taxon>Marchantiidae</taxon>
        <taxon>Marchantiales</taxon>
        <taxon>Marchantiaceae</taxon>
        <taxon>Marchantia</taxon>
    </lineage>
</organism>
<feature type="transmembrane region" description="Helical" evidence="2">
    <location>
        <begin position="129"/>
        <end position="152"/>
    </location>
</feature>
<accession>A0A2R6XV68</accession>
<dbReference type="AlphaFoldDB" id="A0A2R6XV68"/>
<protein>
    <submittedName>
        <fullName evidence="3">Uncharacterized protein</fullName>
    </submittedName>
</protein>
<keyword evidence="4" id="KW-1185">Reference proteome</keyword>
<evidence type="ECO:0000313" key="3">
    <source>
        <dbReference type="EMBL" id="PTQ50007.1"/>
    </source>
</evidence>
<feature type="region of interest" description="Disordered" evidence="1">
    <location>
        <begin position="181"/>
        <end position="217"/>
    </location>
</feature>
<feature type="compositionally biased region" description="Basic residues" evidence="1">
    <location>
        <begin position="208"/>
        <end position="217"/>
    </location>
</feature>
<evidence type="ECO:0000313" key="4">
    <source>
        <dbReference type="Proteomes" id="UP000244005"/>
    </source>
</evidence>
<keyword evidence="2" id="KW-0812">Transmembrane</keyword>
<name>A0A2R6XV68_MARPO</name>
<feature type="compositionally biased region" description="Basic and acidic residues" evidence="1">
    <location>
        <begin position="190"/>
        <end position="199"/>
    </location>
</feature>